<dbReference type="EMBL" id="KE346210">
    <property type="protein sequence ID" value="EXC30553.1"/>
    <property type="molecule type" value="Genomic_DNA"/>
</dbReference>
<dbReference type="InterPro" id="IPR036388">
    <property type="entry name" value="WH-like_DNA-bd_sf"/>
</dbReference>
<organism evidence="1 2">
    <name type="scientific">Morus notabilis</name>
    <dbReference type="NCBI Taxonomy" id="981085"/>
    <lineage>
        <taxon>Eukaryota</taxon>
        <taxon>Viridiplantae</taxon>
        <taxon>Streptophyta</taxon>
        <taxon>Embryophyta</taxon>
        <taxon>Tracheophyta</taxon>
        <taxon>Spermatophyta</taxon>
        <taxon>Magnoliopsida</taxon>
        <taxon>eudicotyledons</taxon>
        <taxon>Gunneridae</taxon>
        <taxon>Pentapetalae</taxon>
        <taxon>rosids</taxon>
        <taxon>fabids</taxon>
        <taxon>Rosales</taxon>
        <taxon>Moraceae</taxon>
        <taxon>Moreae</taxon>
        <taxon>Morus</taxon>
    </lineage>
</organism>
<evidence type="ECO:0000313" key="2">
    <source>
        <dbReference type="Proteomes" id="UP000030645"/>
    </source>
</evidence>
<name>W9S755_9ROSA</name>
<dbReference type="STRING" id="981085.W9S755"/>
<dbReference type="AlphaFoldDB" id="W9S755"/>
<dbReference type="Proteomes" id="UP000030645">
    <property type="component" value="Unassembled WGS sequence"/>
</dbReference>
<protein>
    <submittedName>
        <fullName evidence="1">Uncharacterized protein</fullName>
    </submittedName>
</protein>
<keyword evidence="2" id="KW-1185">Reference proteome</keyword>
<gene>
    <name evidence="1" type="ORF">L484_015044</name>
</gene>
<dbReference type="Gene3D" id="1.10.10.10">
    <property type="entry name" value="Winged helix-like DNA-binding domain superfamily/Winged helix DNA-binding domain"/>
    <property type="match status" value="1"/>
</dbReference>
<accession>W9S755</accession>
<proteinExistence type="predicted"/>
<evidence type="ECO:0000313" key="1">
    <source>
        <dbReference type="EMBL" id="EXC30553.1"/>
    </source>
</evidence>
<reference evidence="2" key="1">
    <citation type="submission" date="2013-01" db="EMBL/GenBank/DDBJ databases">
        <title>Draft Genome Sequence of a Mulberry Tree, Morus notabilis C.K. Schneid.</title>
        <authorList>
            <person name="He N."/>
            <person name="Zhao S."/>
        </authorList>
    </citation>
    <scope>NUCLEOTIDE SEQUENCE</scope>
</reference>
<sequence>MHLLVHSGFFSITKAGQEQEEKAYDLTPSSGLLAEEKLPCLSPVVQAMLDPTVITLFCFLGNWLREDKAVTPFGTTWTTIQIQQSFQ</sequence>